<protein>
    <submittedName>
        <fullName evidence="8">MFS transporter</fullName>
    </submittedName>
</protein>
<feature type="transmembrane region" description="Helical" evidence="6">
    <location>
        <begin position="361"/>
        <end position="385"/>
    </location>
</feature>
<feature type="transmembrane region" description="Helical" evidence="6">
    <location>
        <begin position="102"/>
        <end position="124"/>
    </location>
</feature>
<dbReference type="Gene3D" id="1.20.1250.20">
    <property type="entry name" value="MFS general substrate transporter like domains"/>
    <property type="match status" value="2"/>
</dbReference>
<feature type="transmembrane region" description="Helical" evidence="6">
    <location>
        <begin position="277"/>
        <end position="294"/>
    </location>
</feature>
<dbReference type="InterPro" id="IPR020846">
    <property type="entry name" value="MFS_dom"/>
</dbReference>
<evidence type="ECO:0000256" key="5">
    <source>
        <dbReference type="ARBA" id="ARBA00023136"/>
    </source>
</evidence>
<feature type="transmembrane region" description="Helical" evidence="6">
    <location>
        <begin position="77"/>
        <end position="96"/>
    </location>
</feature>
<keyword evidence="3 6" id="KW-0812">Transmembrane</keyword>
<feature type="transmembrane region" description="Helical" evidence="6">
    <location>
        <begin position="164"/>
        <end position="185"/>
    </location>
</feature>
<dbReference type="InterPro" id="IPR052714">
    <property type="entry name" value="MFS_Exporter"/>
</dbReference>
<gene>
    <name evidence="8" type="ORF">AB4Y30_01315</name>
</gene>
<dbReference type="PANTHER" id="PTHR23531:SF1">
    <property type="entry name" value="QUINOLENE RESISTANCE PROTEIN NORA"/>
    <property type="match status" value="1"/>
</dbReference>
<dbReference type="AlphaFoldDB" id="A0AB39HM71"/>
<sequence>MEKEKLWTKEFVIVAMMSFLLSLIFFLLIVTIASYAVDEYNASTSTAGLVSSIFIIGSIFGRIGAGRMIGKVGPKKILFIGLICFLITSIFYFFMFNLSTLIINRLINGIAIGIASTATGTIIAEILPDSRKGEGIGYYSLSGIFATAIGPFIGILLMNLENGFLVIFIMNAVFSVVCIAVYFLLKLDQPIHVVDSSMEVRENHWIEKFVELRAVPISFIALMIGFSYSGIMSFISFYAIEVDLVATASYFFIVYAIVVVCTRPFTGRILDMRGANIVVYPCLILFVLGMFLFSQATISWMLLLSAVLIGIGYGNFNSVAQAIAIKVTAPHRFGLAISTYFIFFDIGLGFGPYILGFFVPWIGYRGIFLCMAGLIALSIPCYYFLHGRRDRQLLSRAA</sequence>
<organism evidence="8">
    <name type="scientific">Ornithinibacillus sp. 4-3</name>
    <dbReference type="NCBI Taxonomy" id="3231488"/>
    <lineage>
        <taxon>Bacteria</taxon>
        <taxon>Bacillati</taxon>
        <taxon>Bacillota</taxon>
        <taxon>Bacilli</taxon>
        <taxon>Bacillales</taxon>
        <taxon>Bacillaceae</taxon>
        <taxon>Ornithinibacillus</taxon>
    </lineage>
</organism>
<dbReference type="InterPro" id="IPR005829">
    <property type="entry name" value="Sugar_transporter_CS"/>
</dbReference>
<evidence type="ECO:0000259" key="7">
    <source>
        <dbReference type="PROSITE" id="PS50850"/>
    </source>
</evidence>
<feature type="transmembrane region" description="Helical" evidence="6">
    <location>
        <begin position="12"/>
        <end position="35"/>
    </location>
</feature>
<feature type="transmembrane region" description="Helical" evidence="6">
    <location>
        <begin position="244"/>
        <end position="265"/>
    </location>
</feature>
<accession>A0AB39HM71</accession>
<feature type="domain" description="Major facilitator superfamily (MFS) profile" evidence="7">
    <location>
        <begin position="10"/>
        <end position="390"/>
    </location>
</feature>
<feature type="transmembrane region" description="Helical" evidence="6">
    <location>
        <begin position="300"/>
        <end position="320"/>
    </location>
</feature>
<evidence type="ECO:0000256" key="3">
    <source>
        <dbReference type="ARBA" id="ARBA00022692"/>
    </source>
</evidence>
<evidence type="ECO:0000256" key="4">
    <source>
        <dbReference type="ARBA" id="ARBA00022989"/>
    </source>
</evidence>
<comment type="subcellular location">
    <subcellularLocation>
        <location evidence="1">Cell membrane</location>
        <topology evidence="1">Multi-pass membrane protein</topology>
    </subcellularLocation>
</comment>
<dbReference type="InterPro" id="IPR011701">
    <property type="entry name" value="MFS"/>
</dbReference>
<dbReference type="SUPFAM" id="SSF103473">
    <property type="entry name" value="MFS general substrate transporter"/>
    <property type="match status" value="1"/>
</dbReference>
<dbReference type="PROSITE" id="PS00217">
    <property type="entry name" value="SUGAR_TRANSPORT_2"/>
    <property type="match status" value="1"/>
</dbReference>
<evidence type="ECO:0000256" key="1">
    <source>
        <dbReference type="ARBA" id="ARBA00004651"/>
    </source>
</evidence>
<feature type="transmembrane region" description="Helical" evidence="6">
    <location>
        <begin position="136"/>
        <end position="158"/>
    </location>
</feature>
<keyword evidence="4 6" id="KW-1133">Transmembrane helix</keyword>
<dbReference type="RefSeq" id="WP_368653734.1">
    <property type="nucleotide sequence ID" value="NZ_CP162599.1"/>
</dbReference>
<dbReference type="GO" id="GO:0005886">
    <property type="term" value="C:plasma membrane"/>
    <property type="evidence" value="ECO:0007669"/>
    <property type="project" value="UniProtKB-SubCell"/>
</dbReference>
<dbReference type="PANTHER" id="PTHR23531">
    <property type="entry name" value="QUINOLENE RESISTANCE PROTEIN NORA"/>
    <property type="match status" value="1"/>
</dbReference>
<reference evidence="8" key="1">
    <citation type="submission" date="2024-07" db="EMBL/GenBank/DDBJ databases">
        <title>Halotolerant mesophilic bacterium Ornithinibacillus sp. 4-3, sp. nov., isolated from soil.</title>
        <authorList>
            <person name="Sidarenka A.V."/>
            <person name="Guliayeva D.E."/>
            <person name="Leanovich S.I."/>
            <person name="Hileuskaya K.S."/>
            <person name="Akhremchuk A.E."/>
            <person name="Sikolenko M.A."/>
            <person name="Valentovich L.N."/>
        </authorList>
    </citation>
    <scope>NUCLEOTIDE SEQUENCE</scope>
    <source>
        <strain evidence="8">4-3</strain>
    </source>
</reference>
<dbReference type="CDD" id="cd17489">
    <property type="entry name" value="MFS_YfcJ_like"/>
    <property type="match status" value="1"/>
</dbReference>
<evidence type="ECO:0000256" key="2">
    <source>
        <dbReference type="ARBA" id="ARBA00022448"/>
    </source>
</evidence>
<dbReference type="Pfam" id="PF07690">
    <property type="entry name" value="MFS_1"/>
    <property type="match status" value="1"/>
</dbReference>
<evidence type="ECO:0000256" key="6">
    <source>
        <dbReference type="SAM" id="Phobius"/>
    </source>
</evidence>
<name>A0AB39HM71_9BACI</name>
<feature type="transmembrane region" description="Helical" evidence="6">
    <location>
        <begin position="214"/>
        <end position="238"/>
    </location>
</feature>
<evidence type="ECO:0000313" key="8">
    <source>
        <dbReference type="EMBL" id="XDK33047.1"/>
    </source>
</evidence>
<feature type="transmembrane region" description="Helical" evidence="6">
    <location>
        <begin position="47"/>
        <end position="65"/>
    </location>
</feature>
<dbReference type="PROSITE" id="PS50850">
    <property type="entry name" value="MFS"/>
    <property type="match status" value="1"/>
</dbReference>
<proteinExistence type="predicted"/>
<dbReference type="InterPro" id="IPR036259">
    <property type="entry name" value="MFS_trans_sf"/>
</dbReference>
<keyword evidence="5 6" id="KW-0472">Membrane</keyword>
<keyword evidence="2" id="KW-0813">Transport</keyword>
<dbReference type="GO" id="GO:0022857">
    <property type="term" value="F:transmembrane transporter activity"/>
    <property type="evidence" value="ECO:0007669"/>
    <property type="project" value="InterPro"/>
</dbReference>
<dbReference type="EMBL" id="CP162599">
    <property type="protein sequence ID" value="XDK33047.1"/>
    <property type="molecule type" value="Genomic_DNA"/>
</dbReference>
<feature type="transmembrane region" description="Helical" evidence="6">
    <location>
        <begin position="332"/>
        <end position="355"/>
    </location>
</feature>